<dbReference type="PROSITE" id="PS50928">
    <property type="entry name" value="ABC_TM1"/>
    <property type="match status" value="1"/>
</dbReference>
<comment type="subcellular location">
    <subcellularLocation>
        <location evidence="1 8">Cell membrane</location>
        <topology evidence="1 8">Multi-pass membrane protein</topology>
    </subcellularLocation>
</comment>
<keyword evidence="5 8" id="KW-0812">Transmembrane</keyword>
<feature type="transmembrane region" description="Helical" evidence="8">
    <location>
        <begin position="177"/>
        <end position="198"/>
    </location>
</feature>
<dbReference type="RefSeq" id="WP_093036417.1">
    <property type="nucleotide sequence ID" value="NZ_FMZV01000019.1"/>
</dbReference>
<keyword evidence="6 8" id="KW-1133">Transmembrane helix</keyword>
<organism evidence="10 11">
    <name type="scientific">Ruegeria marina</name>
    <dbReference type="NCBI Taxonomy" id="639004"/>
    <lineage>
        <taxon>Bacteria</taxon>
        <taxon>Pseudomonadati</taxon>
        <taxon>Pseudomonadota</taxon>
        <taxon>Alphaproteobacteria</taxon>
        <taxon>Rhodobacterales</taxon>
        <taxon>Roseobacteraceae</taxon>
        <taxon>Ruegeria</taxon>
    </lineage>
</organism>
<evidence type="ECO:0000256" key="4">
    <source>
        <dbReference type="ARBA" id="ARBA00022475"/>
    </source>
</evidence>
<dbReference type="AlphaFoldDB" id="A0A1G7CWR9"/>
<dbReference type="Gene3D" id="1.10.3720.10">
    <property type="entry name" value="MetI-like"/>
    <property type="match status" value="1"/>
</dbReference>
<proteinExistence type="inferred from homology"/>
<dbReference type="SUPFAM" id="SSF161098">
    <property type="entry name" value="MetI-like"/>
    <property type="match status" value="1"/>
</dbReference>
<feature type="domain" description="ABC transmembrane type-1" evidence="9">
    <location>
        <begin position="65"/>
        <end position="253"/>
    </location>
</feature>
<evidence type="ECO:0000256" key="8">
    <source>
        <dbReference type="RuleBase" id="RU363032"/>
    </source>
</evidence>
<keyword evidence="3 8" id="KW-0813">Transport</keyword>
<feature type="transmembrane region" description="Helical" evidence="8">
    <location>
        <begin position="101"/>
        <end position="124"/>
    </location>
</feature>
<dbReference type="InterPro" id="IPR051789">
    <property type="entry name" value="Bact_Polyamine_Transport"/>
</dbReference>
<feature type="transmembrane region" description="Helical" evidence="8">
    <location>
        <begin position="205"/>
        <end position="223"/>
    </location>
</feature>
<evidence type="ECO:0000256" key="1">
    <source>
        <dbReference type="ARBA" id="ARBA00004651"/>
    </source>
</evidence>
<evidence type="ECO:0000256" key="2">
    <source>
        <dbReference type="ARBA" id="ARBA00007069"/>
    </source>
</evidence>
<dbReference type="OrthoDB" id="6496035at2"/>
<dbReference type="Proteomes" id="UP000199628">
    <property type="component" value="Unassembled WGS sequence"/>
</dbReference>
<feature type="transmembrane region" description="Helical" evidence="8">
    <location>
        <begin position="235"/>
        <end position="256"/>
    </location>
</feature>
<dbReference type="CDD" id="cd06261">
    <property type="entry name" value="TM_PBP2"/>
    <property type="match status" value="1"/>
</dbReference>
<dbReference type="InterPro" id="IPR035906">
    <property type="entry name" value="MetI-like_sf"/>
</dbReference>
<dbReference type="PANTHER" id="PTHR43848">
    <property type="entry name" value="PUTRESCINE TRANSPORT SYSTEM PERMEASE PROTEIN POTI"/>
    <property type="match status" value="1"/>
</dbReference>
<feature type="transmembrane region" description="Helical" evidence="8">
    <location>
        <begin position="131"/>
        <end position="157"/>
    </location>
</feature>
<comment type="similarity">
    <text evidence="2">Belongs to the binding-protein-dependent transport system permease family. CysTW subfamily.</text>
</comment>
<dbReference type="EMBL" id="FMZV01000019">
    <property type="protein sequence ID" value="SDE42935.1"/>
    <property type="molecule type" value="Genomic_DNA"/>
</dbReference>
<accession>A0A1G7CWR9</accession>
<keyword evidence="4" id="KW-1003">Cell membrane</keyword>
<dbReference type="STRING" id="639004.SAMN04488239_11926"/>
<dbReference type="GO" id="GO:0055085">
    <property type="term" value="P:transmembrane transport"/>
    <property type="evidence" value="ECO:0007669"/>
    <property type="project" value="InterPro"/>
</dbReference>
<sequence length="275" mass="30129">MSNRRNKLNWLNTYAVVYMVFLYAPVVLLPIFAFNSSTIIAFPLSGFTTEWFGVLWTTDALHSAVRNSLLVAVSAATISTVLGLFAARAVARYSFPLERGIMGLIMLPLVLPEIIIAVALLIVLIQLGLSLSLWTVVLGHVLICTPFSIAVLGSAFRGLDPSMEEASFDLGETRWGTFRRVTFPLVLPGVISSLLITFTISLDEFIIAFFLTGTDVTLPVYIWSQMRFPAKLPSIMALGTILLGLTVALLILAEIFRRRSATRRGLDASTTEGLV</sequence>
<dbReference type="PANTHER" id="PTHR43848:SF2">
    <property type="entry name" value="PUTRESCINE TRANSPORT SYSTEM PERMEASE PROTEIN POTI"/>
    <property type="match status" value="1"/>
</dbReference>
<feature type="transmembrane region" description="Helical" evidence="8">
    <location>
        <begin position="12"/>
        <end position="33"/>
    </location>
</feature>
<dbReference type="InterPro" id="IPR000515">
    <property type="entry name" value="MetI-like"/>
</dbReference>
<evidence type="ECO:0000313" key="10">
    <source>
        <dbReference type="EMBL" id="SDE42935.1"/>
    </source>
</evidence>
<evidence type="ECO:0000256" key="3">
    <source>
        <dbReference type="ARBA" id="ARBA00022448"/>
    </source>
</evidence>
<protein>
    <submittedName>
        <fullName evidence="10">Spermidine/putrescine transport system permease protein</fullName>
    </submittedName>
</protein>
<evidence type="ECO:0000256" key="7">
    <source>
        <dbReference type="ARBA" id="ARBA00023136"/>
    </source>
</evidence>
<dbReference type="GO" id="GO:0005886">
    <property type="term" value="C:plasma membrane"/>
    <property type="evidence" value="ECO:0007669"/>
    <property type="project" value="UniProtKB-SubCell"/>
</dbReference>
<evidence type="ECO:0000256" key="6">
    <source>
        <dbReference type="ARBA" id="ARBA00022989"/>
    </source>
</evidence>
<name>A0A1G7CWR9_9RHOB</name>
<feature type="transmembrane region" description="Helical" evidence="8">
    <location>
        <begin position="39"/>
        <end position="57"/>
    </location>
</feature>
<dbReference type="Pfam" id="PF00528">
    <property type="entry name" value="BPD_transp_1"/>
    <property type="match status" value="1"/>
</dbReference>
<evidence type="ECO:0000313" key="11">
    <source>
        <dbReference type="Proteomes" id="UP000199628"/>
    </source>
</evidence>
<evidence type="ECO:0000259" key="9">
    <source>
        <dbReference type="PROSITE" id="PS50928"/>
    </source>
</evidence>
<keyword evidence="11" id="KW-1185">Reference proteome</keyword>
<gene>
    <name evidence="10" type="ORF">SAMN04488239_11926</name>
</gene>
<evidence type="ECO:0000256" key="5">
    <source>
        <dbReference type="ARBA" id="ARBA00022692"/>
    </source>
</evidence>
<feature type="transmembrane region" description="Helical" evidence="8">
    <location>
        <begin position="69"/>
        <end position="89"/>
    </location>
</feature>
<reference evidence="11" key="1">
    <citation type="submission" date="2016-10" db="EMBL/GenBank/DDBJ databases">
        <authorList>
            <person name="Varghese N."/>
            <person name="Submissions S."/>
        </authorList>
    </citation>
    <scope>NUCLEOTIDE SEQUENCE [LARGE SCALE GENOMIC DNA]</scope>
    <source>
        <strain evidence="11">CGMCC 1.9108</strain>
    </source>
</reference>
<keyword evidence="7 8" id="KW-0472">Membrane</keyword>